<dbReference type="Gene3D" id="1.20.225.20">
    <property type="entry name" value="Ub domain-containing protein, DC-UbP/UBTD2, N-terminal domain"/>
    <property type="match status" value="1"/>
</dbReference>
<keyword evidence="4" id="KW-1185">Reference proteome</keyword>
<accession>A0AAD4H5H7</accession>
<dbReference type="Pfam" id="PF16455">
    <property type="entry name" value="UBD"/>
    <property type="match status" value="1"/>
</dbReference>
<dbReference type="EMBL" id="JAAAIL010000806">
    <property type="protein sequence ID" value="KAG0273067.1"/>
    <property type="molecule type" value="Genomic_DNA"/>
</dbReference>
<evidence type="ECO:0000256" key="1">
    <source>
        <dbReference type="SAM" id="MobiDB-lite"/>
    </source>
</evidence>
<sequence length="297" mass="31889">MGCCSSLPVDDDSQSGYGGRKILSLKRHKWNAPAPPPTRTQLNREREEFWDTAPVYDGRPEVWQALKAACACGDNPDEEDPDQIQGILDAARITVPSEVSPELTAAATGNTNAIEEPPGGRGVWSSPWRTRNQRLDPMAQLACYDHLGNLYVIPIKMMADPGNLVKDCGRSGGGGEVSGTGTSSSASAAGAESRGKAVVRRDAVGEEVSSLIEQEVVRIRVSNTQKEVSLLVPGIRTTIGQIKAQLRVDGLVTSEKTSSVRVLFLGRVLEDKERLEDIAHFQVGDMGTVLQVLVSGV</sequence>
<comment type="caution">
    <text evidence="3">The sequence shown here is derived from an EMBL/GenBank/DDBJ whole genome shotgun (WGS) entry which is preliminary data.</text>
</comment>
<evidence type="ECO:0000259" key="2">
    <source>
        <dbReference type="PROSITE" id="PS50053"/>
    </source>
</evidence>
<dbReference type="AlphaFoldDB" id="A0AAD4H5H7"/>
<dbReference type="InterPro" id="IPR032752">
    <property type="entry name" value="DC-UbP/UBTD2_N"/>
</dbReference>
<feature type="compositionally biased region" description="Low complexity" evidence="1">
    <location>
        <begin position="179"/>
        <end position="192"/>
    </location>
</feature>
<dbReference type="PROSITE" id="PS50053">
    <property type="entry name" value="UBIQUITIN_2"/>
    <property type="match status" value="1"/>
</dbReference>
<dbReference type="InterPro" id="IPR039869">
    <property type="entry name" value="UBTD1/2"/>
</dbReference>
<dbReference type="InterPro" id="IPR038169">
    <property type="entry name" value="DC-UbP/UBTD2_N_sf"/>
</dbReference>
<feature type="domain" description="Ubiquitin-like" evidence="2">
    <location>
        <begin position="217"/>
        <end position="277"/>
    </location>
</feature>
<gene>
    <name evidence="3" type="ORF">BGZ95_011126</name>
</gene>
<organism evidence="3 4">
    <name type="scientific">Linnemannia exigua</name>
    <dbReference type="NCBI Taxonomy" id="604196"/>
    <lineage>
        <taxon>Eukaryota</taxon>
        <taxon>Fungi</taxon>
        <taxon>Fungi incertae sedis</taxon>
        <taxon>Mucoromycota</taxon>
        <taxon>Mortierellomycotina</taxon>
        <taxon>Mortierellomycetes</taxon>
        <taxon>Mortierellales</taxon>
        <taxon>Mortierellaceae</taxon>
        <taxon>Linnemannia</taxon>
    </lineage>
</organism>
<feature type="region of interest" description="Disordered" evidence="1">
    <location>
        <begin position="170"/>
        <end position="196"/>
    </location>
</feature>
<dbReference type="InterPro" id="IPR000626">
    <property type="entry name" value="Ubiquitin-like_dom"/>
</dbReference>
<protein>
    <recommendedName>
        <fullName evidence="2">Ubiquitin-like domain-containing protein</fullName>
    </recommendedName>
</protein>
<evidence type="ECO:0000313" key="3">
    <source>
        <dbReference type="EMBL" id="KAG0273067.1"/>
    </source>
</evidence>
<evidence type="ECO:0000313" key="4">
    <source>
        <dbReference type="Proteomes" id="UP001194580"/>
    </source>
</evidence>
<dbReference type="PANTHER" id="PTHR13609">
    <property type="entry name" value="UBIQUITIN DOMAIN CONTAINING 1 PROTEIN-RELATED"/>
    <property type="match status" value="1"/>
</dbReference>
<name>A0AAD4H5H7_9FUNG</name>
<reference evidence="3" key="1">
    <citation type="journal article" date="2020" name="Fungal Divers.">
        <title>Resolving the Mortierellaceae phylogeny through synthesis of multi-gene phylogenetics and phylogenomics.</title>
        <authorList>
            <person name="Vandepol N."/>
            <person name="Liber J."/>
            <person name="Desiro A."/>
            <person name="Na H."/>
            <person name="Kennedy M."/>
            <person name="Barry K."/>
            <person name="Grigoriev I.V."/>
            <person name="Miller A.N."/>
            <person name="O'Donnell K."/>
            <person name="Stajich J.E."/>
            <person name="Bonito G."/>
        </authorList>
    </citation>
    <scope>NUCLEOTIDE SEQUENCE</scope>
    <source>
        <strain evidence="3">NRRL 28262</strain>
    </source>
</reference>
<proteinExistence type="predicted"/>
<dbReference type="Proteomes" id="UP001194580">
    <property type="component" value="Unassembled WGS sequence"/>
</dbReference>